<evidence type="ECO:0000256" key="6">
    <source>
        <dbReference type="PROSITE-ProRule" id="PRU00024"/>
    </source>
</evidence>
<dbReference type="SMART" id="SM00336">
    <property type="entry name" value="BBOX"/>
    <property type="match status" value="2"/>
</dbReference>
<name>A0A914ARI3_PATMI</name>
<protein>
    <submittedName>
        <fullName evidence="10">Uncharacterized protein</fullName>
    </submittedName>
</protein>
<dbReference type="InterPro" id="IPR000315">
    <property type="entry name" value="Znf_B-box"/>
</dbReference>
<dbReference type="SUPFAM" id="SSF57845">
    <property type="entry name" value="B-box zinc-binding domain"/>
    <property type="match status" value="1"/>
</dbReference>
<evidence type="ECO:0000256" key="2">
    <source>
        <dbReference type="ARBA" id="ARBA00022723"/>
    </source>
</evidence>
<dbReference type="Pfam" id="PF00630">
    <property type="entry name" value="Filamin"/>
    <property type="match status" value="1"/>
</dbReference>
<keyword evidence="4 6" id="KW-0863">Zinc-finger</keyword>
<dbReference type="SMART" id="SM00557">
    <property type="entry name" value="IG_FLMN"/>
    <property type="match status" value="2"/>
</dbReference>
<dbReference type="InterPro" id="IPR014756">
    <property type="entry name" value="Ig_E-set"/>
</dbReference>
<sequence>MALRSPFGLTRDKLAELLSCGVCFEKYDDGSRAAKLLPCLHGFCTECLGRLVRGAPVLTCPLCRRDTPVPEAGVHSLPDHFIVTKLRELDQVLNIDAHQARHAFRCGWCKDESPAVCFCPGEECSAFLCEKCKDHHDNMKAYHGHVVHSMEQVQEDPDILLSRQKLQCEQHIKHALSVFCEEEGCHRAMCLVCSTTDHRGHQIIDLDQKSSKVKEELQRLARASQGQKVKVEDISGRISTEINKTSARFEEMSSAVCKVFEELQNQLKTRQEAVIADLKKLCTDKANQLKHQTDRAESLASQFDSACQFAERACDIGNPVDLLKTRAQIISRLYDLNSLDVDKSLPFLPAGEAFLSFTDDHDRVLSEIESLIPRLGHFVTSGDERDLIPKVNIEFPWRHGSSVEVKAVQKVRISEDSPSCPSVESLGERLFAYLQSPDGSTTNCKDRRQCGDFFEFEFQPLVTGQHQLSISVSGLQVTGSPFQIHVVDRPVQADVRPAPSKSLDTQVLPSDATWADAFARCEHSVVFKLRSPQNRQPQLEQITVRCTMPDIPEELRSVANVKPWRSSSNRDSQLTGIEAHIIETEEKGTFRVAYTPPAAGQLLVTILVDGKPVTVQPIVITVNPLHPDSTDMVTSCSMGRCYEDGAALDVPCTVLISTRDYMGNRLSSGGYEVTATVKPSSLSDGDWPCDVQDKSDGSYLVTFTPRTPEPHLFTVKICGYEVKPNMPFVVPVHDSLTFKDPPGGYQSPSAIAVDIESQVMYVADGKKGCIHRLAIDNGCSVSTDLGSPIDLTLRHTLLIALSAASNLVLLVPRYVCVIIYNTKGDKELSWPCAQENTKPVNITISAKDHVIIGDGMLQTLFVYGMAGEQLGRIQLPEGALGSGLHNVCTDRNNDILVATHSEPYQILRYHLATGNLVSQIDSPVALKQLAVATTPEGVLIVAALGGVLVLQHSSAPEGVSIVRRFQTDDIYSELAYVGNRCFVALDRGKKHLAKYKYEP</sequence>
<evidence type="ECO:0000256" key="1">
    <source>
        <dbReference type="ARBA" id="ARBA00008518"/>
    </source>
</evidence>
<feature type="domain" description="B box-type" evidence="9">
    <location>
        <begin position="163"/>
        <end position="206"/>
    </location>
</feature>
<evidence type="ECO:0000256" key="4">
    <source>
        <dbReference type="ARBA" id="ARBA00022771"/>
    </source>
</evidence>
<proteinExistence type="inferred from homology"/>
<dbReference type="GeneID" id="119736113"/>
<keyword evidence="11" id="KW-1185">Reference proteome</keyword>
<keyword evidence="5" id="KW-0862">Zinc</keyword>
<evidence type="ECO:0000256" key="5">
    <source>
        <dbReference type="ARBA" id="ARBA00022833"/>
    </source>
</evidence>
<dbReference type="EnsemblMetazoa" id="XM_038210126.1">
    <property type="protein sequence ID" value="XP_038066054.1"/>
    <property type="gene ID" value="LOC119736113"/>
</dbReference>
<dbReference type="SMART" id="SM00184">
    <property type="entry name" value="RING"/>
    <property type="match status" value="1"/>
</dbReference>
<feature type="repeat" description="Filamin" evidence="7">
    <location>
        <begin position="627"/>
        <end position="732"/>
    </location>
</feature>
<dbReference type="Gene3D" id="2.60.40.10">
    <property type="entry name" value="Immunoglobulins"/>
    <property type="match status" value="3"/>
</dbReference>
<evidence type="ECO:0000256" key="7">
    <source>
        <dbReference type="PROSITE-ProRule" id="PRU00087"/>
    </source>
</evidence>
<dbReference type="PANTHER" id="PTHR25462:SF296">
    <property type="entry name" value="MEIOTIC P26, ISOFORM F"/>
    <property type="match status" value="1"/>
</dbReference>
<dbReference type="InterPro" id="IPR011042">
    <property type="entry name" value="6-blade_b-propeller_TolB-like"/>
</dbReference>
<dbReference type="Pfam" id="PF13639">
    <property type="entry name" value="zf-RING_2"/>
    <property type="match status" value="1"/>
</dbReference>
<dbReference type="RefSeq" id="XP_038066054.1">
    <property type="nucleotide sequence ID" value="XM_038210126.1"/>
</dbReference>
<organism evidence="10 11">
    <name type="scientific">Patiria miniata</name>
    <name type="common">Bat star</name>
    <name type="synonym">Asterina miniata</name>
    <dbReference type="NCBI Taxonomy" id="46514"/>
    <lineage>
        <taxon>Eukaryota</taxon>
        <taxon>Metazoa</taxon>
        <taxon>Echinodermata</taxon>
        <taxon>Eleutherozoa</taxon>
        <taxon>Asterozoa</taxon>
        <taxon>Asteroidea</taxon>
        <taxon>Valvatacea</taxon>
        <taxon>Valvatida</taxon>
        <taxon>Asterinidae</taxon>
        <taxon>Patiria</taxon>
    </lineage>
</organism>
<dbReference type="SUPFAM" id="SSF57850">
    <property type="entry name" value="RING/U-box"/>
    <property type="match status" value="1"/>
</dbReference>
<dbReference type="Gene3D" id="3.30.40.10">
    <property type="entry name" value="Zinc/RING finger domain, C3HC4 (zinc finger)"/>
    <property type="match status" value="1"/>
</dbReference>
<feature type="repeat" description="Filamin" evidence="7">
    <location>
        <begin position="430"/>
        <end position="486"/>
    </location>
</feature>
<keyword evidence="2" id="KW-0479">Metal-binding</keyword>
<dbReference type="SUPFAM" id="SSF81296">
    <property type="entry name" value="E set domains"/>
    <property type="match status" value="3"/>
</dbReference>
<comment type="similarity">
    <text evidence="1">Belongs to the TRIM/RBCC family.</text>
</comment>
<keyword evidence="3" id="KW-0677">Repeat</keyword>
<dbReference type="OrthoDB" id="6105938at2759"/>
<dbReference type="PROSITE" id="PS50089">
    <property type="entry name" value="ZF_RING_2"/>
    <property type="match status" value="1"/>
</dbReference>
<accession>A0A914ARI3</accession>
<dbReference type="InterPro" id="IPR047153">
    <property type="entry name" value="TRIM45/56/19-like"/>
</dbReference>
<dbReference type="InterPro" id="IPR013783">
    <property type="entry name" value="Ig-like_fold"/>
</dbReference>
<dbReference type="PROSITE" id="PS50194">
    <property type="entry name" value="FILAMIN_REPEAT"/>
    <property type="match status" value="3"/>
</dbReference>
<dbReference type="InterPro" id="IPR017907">
    <property type="entry name" value="Znf_RING_CS"/>
</dbReference>
<evidence type="ECO:0000256" key="3">
    <source>
        <dbReference type="ARBA" id="ARBA00022737"/>
    </source>
</evidence>
<dbReference type="Gene3D" id="2.120.10.30">
    <property type="entry name" value="TolB, C-terminal domain"/>
    <property type="match status" value="1"/>
</dbReference>
<reference evidence="10" key="1">
    <citation type="submission" date="2022-11" db="UniProtKB">
        <authorList>
            <consortium name="EnsemblMetazoa"/>
        </authorList>
    </citation>
    <scope>IDENTIFICATION</scope>
</reference>
<evidence type="ECO:0000313" key="10">
    <source>
        <dbReference type="EnsemblMetazoa" id="XP_038066054.1"/>
    </source>
</evidence>
<dbReference type="PROSITE" id="PS00518">
    <property type="entry name" value="ZF_RING_1"/>
    <property type="match status" value="1"/>
</dbReference>
<dbReference type="InterPro" id="IPR017868">
    <property type="entry name" value="Filamin/ABP280_repeat-like"/>
</dbReference>
<evidence type="ECO:0000259" key="8">
    <source>
        <dbReference type="PROSITE" id="PS50089"/>
    </source>
</evidence>
<dbReference type="PANTHER" id="PTHR25462">
    <property type="entry name" value="BONUS, ISOFORM C-RELATED"/>
    <property type="match status" value="1"/>
</dbReference>
<dbReference type="PROSITE" id="PS50119">
    <property type="entry name" value="ZF_BBOX"/>
    <property type="match status" value="1"/>
</dbReference>
<dbReference type="GO" id="GO:0008270">
    <property type="term" value="F:zinc ion binding"/>
    <property type="evidence" value="ECO:0007669"/>
    <property type="project" value="UniProtKB-KW"/>
</dbReference>
<feature type="domain" description="RING-type" evidence="8">
    <location>
        <begin position="20"/>
        <end position="64"/>
    </location>
</feature>
<evidence type="ECO:0000313" key="11">
    <source>
        <dbReference type="Proteomes" id="UP000887568"/>
    </source>
</evidence>
<dbReference type="InterPro" id="IPR001298">
    <property type="entry name" value="Filamin/ABP280_rpt"/>
</dbReference>
<dbReference type="OMA" id="PRRRCHE"/>
<dbReference type="Gene3D" id="3.30.160.60">
    <property type="entry name" value="Classic Zinc Finger"/>
    <property type="match status" value="1"/>
</dbReference>
<feature type="repeat" description="Filamin" evidence="7">
    <location>
        <begin position="582"/>
        <end position="622"/>
    </location>
</feature>
<dbReference type="AlphaFoldDB" id="A0A914ARI3"/>
<dbReference type="InterPro" id="IPR013083">
    <property type="entry name" value="Znf_RING/FYVE/PHD"/>
</dbReference>
<dbReference type="InterPro" id="IPR003649">
    <property type="entry name" value="Bbox_C"/>
</dbReference>
<dbReference type="SMART" id="SM00502">
    <property type="entry name" value="BBC"/>
    <property type="match status" value="1"/>
</dbReference>
<dbReference type="Proteomes" id="UP000887568">
    <property type="component" value="Unplaced"/>
</dbReference>
<dbReference type="InterPro" id="IPR001841">
    <property type="entry name" value="Znf_RING"/>
</dbReference>
<dbReference type="CDD" id="cd19756">
    <property type="entry name" value="Bbox2"/>
    <property type="match status" value="1"/>
</dbReference>
<dbReference type="SUPFAM" id="SSF101898">
    <property type="entry name" value="NHL repeat"/>
    <property type="match status" value="1"/>
</dbReference>
<evidence type="ECO:0000259" key="9">
    <source>
        <dbReference type="PROSITE" id="PS50119"/>
    </source>
</evidence>